<organism evidence="2 3">
    <name type="scientific">Hexamita inflata</name>
    <dbReference type="NCBI Taxonomy" id="28002"/>
    <lineage>
        <taxon>Eukaryota</taxon>
        <taxon>Metamonada</taxon>
        <taxon>Diplomonadida</taxon>
        <taxon>Hexamitidae</taxon>
        <taxon>Hexamitinae</taxon>
        <taxon>Hexamita</taxon>
    </lineage>
</organism>
<keyword evidence="3" id="KW-1185">Reference proteome</keyword>
<dbReference type="InterPro" id="IPR016135">
    <property type="entry name" value="UBQ-conjugating_enzyme/RWD"/>
</dbReference>
<sequence length="431" mass="49101">MKVKQQVILNIQYYLTNNTAKYIYNNINTEVSTPQKMDKQAKMKILAKQFGDMKKNPDMKAFFPDKNNPFIWHVSYKGPKDSPFEGGIYHCEINLKQYPDNPVTLQLLHDNGSYHIHESLCIVGLTQLGGQWTPGTSIETIISSLSILMDVPEGRNGIGYIVQTNKEHIALANAKSQRFVCSKCGVDHMTVQRKYYYYQQQYIYLHIKYISLRPFEGGIYYCEIHLNAYPEGHVQLELLHENGSYYVNESLCIVGITSGGWTPGTVESVISSLSVLMSVPTGRNGTGFIVETNKEHILEEVPNSQRFVSAQCVESLLETISYSLKYASHKLSQCKLGYSSFFKCSVILCLCQVLFQGENYHIAQKRLPRSINNNKWNQSQLNFSTTFKDQIIVYIGFPSSKQIFDSNTIKVNSIQIQVLIYQQIQSSSQPH</sequence>
<gene>
    <name evidence="2" type="ORF">HINF_LOCUS56934</name>
</gene>
<reference evidence="2 3" key="1">
    <citation type="submission" date="2024-07" db="EMBL/GenBank/DDBJ databases">
        <authorList>
            <person name="Akdeniz Z."/>
        </authorList>
    </citation>
    <scope>NUCLEOTIDE SEQUENCE [LARGE SCALE GENOMIC DNA]</scope>
</reference>
<feature type="domain" description="UBC core" evidence="1">
    <location>
        <begin position="41"/>
        <end position="189"/>
    </location>
</feature>
<dbReference type="Gene3D" id="3.10.110.10">
    <property type="entry name" value="Ubiquitin Conjugating Enzyme"/>
    <property type="match status" value="1"/>
</dbReference>
<dbReference type="Proteomes" id="UP001642409">
    <property type="component" value="Unassembled WGS sequence"/>
</dbReference>
<evidence type="ECO:0000313" key="3">
    <source>
        <dbReference type="Proteomes" id="UP001642409"/>
    </source>
</evidence>
<evidence type="ECO:0000313" key="2">
    <source>
        <dbReference type="EMBL" id="CAL6074872.1"/>
    </source>
</evidence>
<dbReference type="InterPro" id="IPR050113">
    <property type="entry name" value="Ub_conjugating_enzyme"/>
</dbReference>
<dbReference type="PANTHER" id="PTHR24067">
    <property type="entry name" value="UBIQUITIN-CONJUGATING ENZYME E2"/>
    <property type="match status" value="1"/>
</dbReference>
<dbReference type="Pfam" id="PF00179">
    <property type="entry name" value="UQ_con"/>
    <property type="match status" value="1"/>
</dbReference>
<dbReference type="SMART" id="SM00212">
    <property type="entry name" value="UBCc"/>
    <property type="match status" value="1"/>
</dbReference>
<comment type="caution">
    <text evidence="2">The sequence shown here is derived from an EMBL/GenBank/DDBJ whole genome shotgun (WGS) entry which is preliminary data.</text>
</comment>
<dbReference type="InterPro" id="IPR000608">
    <property type="entry name" value="UBC"/>
</dbReference>
<proteinExistence type="predicted"/>
<dbReference type="SUPFAM" id="SSF54495">
    <property type="entry name" value="UBC-like"/>
    <property type="match status" value="1"/>
</dbReference>
<accession>A0ABP1L1X3</accession>
<dbReference type="EMBL" id="CAXDID020000310">
    <property type="protein sequence ID" value="CAL6074872.1"/>
    <property type="molecule type" value="Genomic_DNA"/>
</dbReference>
<evidence type="ECO:0000259" key="1">
    <source>
        <dbReference type="PROSITE" id="PS50127"/>
    </source>
</evidence>
<protein>
    <submittedName>
        <fullName evidence="2">Ubiquitin-conjugating_enzyme E2</fullName>
    </submittedName>
</protein>
<dbReference type="PROSITE" id="PS50127">
    <property type="entry name" value="UBC_2"/>
    <property type="match status" value="1"/>
</dbReference>
<name>A0ABP1L1X3_9EUKA</name>